<keyword evidence="2" id="KW-0472">Membrane</keyword>
<evidence type="ECO:0000256" key="1">
    <source>
        <dbReference type="SAM" id="MobiDB-lite"/>
    </source>
</evidence>
<feature type="transmembrane region" description="Helical" evidence="2">
    <location>
        <begin position="42"/>
        <end position="65"/>
    </location>
</feature>
<comment type="caution">
    <text evidence="3">The sequence shown here is derived from an EMBL/GenBank/DDBJ whole genome shotgun (WGS) entry which is preliminary data.</text>
</comment>
<dbReference type="Pfam" id="PF19136">
    <property type="entry name" value="DUF5819"/>
    <property type="match status" value="1"/>
</dbReference>
<evidence type="ECO:0000313" key="3">
    <source>
        <dbReference type="EMBL" id="MFC5657476.1"/>
    </source>
</evidence>
<dbReference type="Proteomes" id="UP001596065">
    <property type="component" value="Unassembled WGS sequence"/>
</dbReference>
<feature type="compositionally biased region" description="Basic and acidic residues" evidence="1">
    <location>
        <begin position="1"/>
        <end position="14"/>
    </location>
</feature>
<accession>A0ABW0WL42</accession>
<keyword evidence="2" id="KW-1133">Transmembrane helix</keyword>
<gene>
    <name evidence="3" type="ORF">ACFP3J_18525</name>
</gene>
<dbReference type="EMBL" id="JBHSOE010000029">
    <property type="protein sequence ID" value="MFC5657476.1"/>
    <property type="molecule type" value="Genomic_DNA"/>
</dbReference>
<dbReference type="RefSeq" id="WP_344345788.1">
    <property type="nucleotide sequence ID" value="NZ_BAAASM010000002.1"/>
</dbReference>
<organism evidence="3 4">
    <name type="scientific">Streptomyces nogalater</name>
    <dbReference type="NCBI Taxonomy" id="38314"/>
    <lineage>
        <taxon>Bacteria</taxon>
        <taxon>Bacillati</taxon>
        <taxon>Actinomycetota</taxon>
        <taxon>Actinomycetes</taxon>
        <taxon>Kitasatosporales</taxon>
        <taxon>Streptomycetaceae</taxon>
        <taxon>Streptomyces</taxon>
    </lineage>
</organism>
<keyword evidence="2" id="KW-0812">Transmembrane</keyword>
<evidence type="ECO:0000313" key="4">
    <source>
        <dbReference type="Proteomes" id="UP001596065"/>
    </source>
</evidence>
<keyword evidence="4" id="KW-1185">Reference proteome</keyword>
<sequence length="236" mass="25423">MRPPDAEVAPKELPDPGESSPGGRAGGPGGGPSGLSPASLCVIVLTALAVVAGAAVHLAVVFLGIAPPNHLSQRHATGISRYLGPEFAQQWKLFAPNPSTANTHVHARAQVRMPDGTLSTTRWLDLTARDETRIAHHPLPGQAYQNQLRVAWNNFIESLDGHGRPTGLYGSLMRQYLVRIAVQRLGPRADGGAVRRVQLRSAVTPVPAPPWSHQYVDTRTSYLVQPWWTVGAEDVR</sequence>
<feature type="compositionally biased region" description="Gly residues" evidence="1">
    <location>
        <begin position="23"/>
        <end position="32"/>
    </location>
</feature>
<name>A0ABW0WL42_STRNO</name>
<feature type="region of interest" description="Disordered" evidence="1">
    <location>
        <begin position="1"/>
        <end position="32"/>
    </location>
</feature>
<proteinExistence type="predicted"/>
<protein>
    <submittedName>
        <fullName evidence="3">DUF5819 family protein</fullName>
    </submittedName>
</protein>
<evidence type="ECO:0000256" key="2">
    <source>
        <dbReference type="SAM" id="Phobius"/>
    </source>
</evidence>
<dbReference type="InterPro" id="IPR043857">
    <property type="entry name" value="DUF5819"/>
</dbReference>
<reference evidence="4" key="1">
    <citation type="journal article" date="2019" name="Int. J. Syst. Evol. Microbiol.">
        <title>The Global Catalogue of Microorganisms (GCM) 10K type strain sequencing project: providing services to taxonomists for standard genome sequencing and annotation.</title>
        <authorList>
            <consortium name="The Broad Institute Genomics Platform"/>
            <consortium name="The Broad Institute Genome Sequencing Center for Infectious Disease"/>
            <person name="Wu L."/>
            <person name="Ma J."/>
        </authorList>
    </citation>
    <scope>NUCLEOTIDE SEQUENCE [LARGE SCALE GENOMIC DNA]</scope>
    <source>
        <strain evidence="4">KCTC 5701</strain>
    </source>
</reference>